<evidence type="ECO:0000256" key="4">
    <source>
        <dbReference type="ARBA" id="ARBA00022989"/>
    </source>
</evidence>
<feature type="region of interest" description="Disordered" evidence="7">
    <location>
        <begin position="304"/>
        <end position="396"/>
    </location>
</feature>
<evidence type="ECO:0000256" key="8">
    <source>
        <dbReference type="SAM" id="Phobius"/>
    </source>
</evidence>
<proteinExistence type="predicted"/>
<evidence type="ECO:0000256" key="7">
    <source>
        <dbReference type="SAM" id="MobiDB-lite"/>
    </source>
</evidence>
<keyword evidence="2" id="KW-1003">Cell membrane</keyword>
<name>A0AAT9LDC2_9FIRM</name>
<feature type="compositionally biased region" description="Polar residues" evidence="7">
    <location>
        <begin position="243"/>
        <end position="254"/>
    </location>
</feature>
<dbReference type="KEGG" id="fcz:IMF26_03130"/>
<evidence type="ECO:0000256" key="5">
    <source>
        <dbReference type="ARBA" id="ARBA00023136"/>
    </source>
</evidence>
<evidence type="ECO:0000256" key="1">
    <source>
        <dbReference type="ARBA" id="ARBA00004162"/>
    </source>
</evidence>
<dbReference type="EMBL" id="CP062796">
    <property type="protein sequence ID" value="QUL99076.1"/>
    <property type="molecule type" value="Genomic_DNA"/>
</dbReference>
<feature type="domain" description="RsgI N-terminal anti-sigma" evidence="9">
    <location>
        <begin position="4"/>
        <end position="52"/>
    </location>
</feature>
<dbReference type="GO" id="GO:0005886">
    <property type="term" value="C:plasma membrane"/>
    <property type="evidence" value="ECO:0007669"/>
    <property type="project" value="UniProtKB-SubCell"/>
</dbReference>
<feature type="coiled-coil region" evidence="6">
    <location>
        <begin position="169"/>
        <end position="196"/>
    </location>
</feature>
<dbReference type="InterPro" id="IPR055431">
    <property type="entry name" value="RsgI_M"/>
</dbReference>
<keyword evidence="3 8" id="KW-0812">Transmembrane</keyword>
<dbReference type="Pfam" id="PF12791">
    <property type="entry name" value="RsgI_N"/>
    <property type="match status" value="1"/>
</dbReference>
<dbReference type="InterPro" id="IPR024449">
    <property type="entry name" value="Anti-sigma_RsgI_N"/>
</dbReference>
<accession>A0AAT9LDC2</accession>
<reference evidence="10" key="2">
    <citation type="journal article" date="2023" name="Biology">
        <title>Prokaryotic Life Associated with Coal-Fire Gas Vents Revealed by Metagenomics.</title>
        <authorList>
            <person name="Kadnikov V.V."/>
            <person name="Mardanov A.V."/>
            <person name="Beletsky A.V."/>
            <person name="Karnachuk O.V."/>
            <person name="Ravin N.V."/>
        </authorList>
    </citation>
    <scope>NUCLEOTIDE SEQUENCE</scope>
    <source>
        <strain evidence="10">Bu02</strain>
    </source>
</reference>
<evidence type="ECO:0000313" key="10">
    <source>
        <dbReference type="EMBL" id="QUL99076.1"/>
    </source>
</evidence>
<dbReference type="Pfam" id="PF23750">
    <property type="entry name" value="RsgI_M"/>
    <property type="match status" value="1"/>
</dbReference>
<feature type="compositionally biased region" description="Basic and acidic residues" evidence="7">
    <location>
        <begin position="349"/>
        <end position="381"/>
    </location>
</feature>
<dbReference type="AlphaFoldDB" id="A0AAT9LDC2"/>
<dbReference type="PROSITE" id="PS51849">
    <property type="entry name" value="RSGI_N"/>
    <property type="match status" value="1"/>
</dbReference>
<evidence type="ECO:0000256" key="3">
    <source>
        <dbReference type="ARBA" id="ARBA00022692"/>
    </source>
</evidence>
<evidence type="ECO:0000256" key="2">
    <source>
        <dbReference type="ARBA" id="ARBA00022475"/>
    </source>
</evidence>
<evidence type="ECO:0000259" key="9">
    <source>
        <dbReference type="PROSITE" id="PS51849"/>
    </source>
</evidence>
<protein>
    <submittedName>
        <fullName evidence="10">Anti-sigma factor domain-containing protein</fullName>
    </submittedName>
</protein>
<keyword evidence="6" id="KW-0175">Coiled coil</keyword>
<reference evidence="10" key="1">
    <citation type="submission" date="2020-10" db="EMBL/GenBank/DDBJ databases">
        <authorList>
            <person name="Kadnikov V."/>
            <person name="Beletsky A.V."/>
            <person name="Mardanov A.V."/>
            <person name="Karnachuk O.V."/>
            <person name="Ravin N.V."/>
        </authorList>
    </citation>
    <scope>NUCLEOTIDE SEQUENCE</scope>
    <source>
        <strain evidence="10">Bu02</strain>
    </source>
</reference>
<gene>
    <name evidence="10" type="ORF">IMF26_03130</name>
</gene>
<organism evidence="10">
    <name type="scientific">Candidatus Fermentithermobacillus carboniphilus</name>
    <dbReference type="NCBI Taxonomy" id="3085328"/>
    <lineage>
        <taxon>Bacteria</taxon>
        <taxon>Bacillati</taxon>
        <taxon>Bacillota</taxon>
        <taxon>Candidatus Fermentithermobacillia</taxon>
        <taxon>Candidatus Fermentithermobacillales</taxon>
        <taxon>Candidatus Fermentithermobacillaceae</taxon>
        <taxon>Candidatus Fermentithermobacillus</taxon>
    </lineage>
</organism>
<keyword evidence="4 8" id="KW-1133">Transmembrane helix</keyword>
<feature type="transmembrane region" description="Helical" evidence="8">
    <location>
        <begin position="60"/>
        <end position="78"/>
    </location>
</feature>
<evidence type="ECO:0000256" key="6">
    <source>
        <dbReference type="SAM" id="Coils"/>
    </source>
</evidence>
<comment type="subcellular location">
    <subcellularLocation>
        <location evidence="1">Cell membrane</location>
        <topology evidence="1">Single-pass membrane protein</topology>
    </subcellularLocation>
</comment>
<keyword evidence="5 8" id="KW-0472">Membrane</keyword>
<feature type="compositionally biased region" description="Basic and acidic residues" evidence="7">
    <location>
        <begin position="311"/>
        <end position="342"/>
    </location>
</feature>
<feature type="region of interest" description="Disordered" evidence="7">
    <location>
        <begin position="234"/>
        <end position="264"/>
    </location>
</feature>
<sequence length="396" mass="42973">MHRQRCLVVDIRGDKVTVLTPDGRFKNMSRQNLDLFVGEEVLVAEPEASKVFPSLFGKRLALAAALSLVIIISSFFSYTRYLEARPSLAYVTVDFVDSPGSIELEVNDKGLVKSARSFDEPGEKVLSATDVHLKPVEKVVAHVVRACGQKGVSGVLIGIVPIKESPAVNSLEKRVAEKARESLKELERARTQEAGTGVSATLNTLRLDLDIRKEAEKLNMSAARAAVWALAKKSGQGQEKEGNSGQVNITSDSGQGKPGKSVSVKSTLPSVDLEALLKAQSSENQKKYIEEITRAWVEEFKGTLEEQDEGGPEKPGQHEKPEGEKSRDQESKGESESGKRGPEGGNQKPADENDKGPRNPAGNRREENSRTEGQKGDRSEESQNEGPRHGNPGGGR</sequence>